<name>A0A699J1R9_TANCI</name>
<proteinExistence type="predicted"/>
<organism evidence="1">
    <name type="scientific">Tanacetum cinerariifolium</name>
    <name type="common">Dalmatian daisy</name>
    <name type="synonym">Chrysanthemum cinerariifolium</name>
    <dbReference type="NCBI Taxonomy" id="118510"/>
    <lineage>
        <taxon>Eukaryota</taxon>
        <taxon>Viridiplantae</taxon>
        <taxon>Streptophyta</taxon>
        <taxon>Embryophyta</taxon>
        <taxon>Tracheophyta</taxon>
        <taxon>Spermatophyta</taxon>
        <taxon>Magnoliopsida</taxon>
        <taxon>eudicotyledons</taxon>
        <taxon>Gunneridae</taxon>
        <taxon>Pentapetalae</taxon>
        <taxon>asterids</taxon>
        <taxon>campanulids</taxon>
        <taxon>Asterales</taxon>
        <taxon>Asteraceae</taxon>
        <taxon>Asteroideae</taxon>
        <taxon>Anthemideae</taxon>
        <taxon>Anthemidinae</taxon>
        <taxon>Tanacetum</taxon>
    </lineage>
</organism>
<protein>
    <submittedName>
        <fullName evidence="1">RNA-directed DNA polymerase, eukaryota, reverse transcriptase zinc-binding domain protein</fullName>
    </submittedName>
</protein>
<dbReference type="GO" id="GO:0003964">
    <property type="term" value="F:RNA-directed DNA polymerase activity"/>
    <property type="evidence" value="ECO:0007669"/>
    <property type="project" value="UniProtKB-KW"/>
</dbReference>
<accession>A0A699J1R9</accession>
<keyword evidence="1" id="KW-0548">Nucleotidyltransferase</keyword>
<keyword evidence="1" id="KW-0808">Transferase</keyword>
<sequence length="203" mass="23931">MYQIIRADGSSKKYKIFSEMLDEFDRQDVMDLHRLVEKRYTKTSPEGYDLMLWGDLKTLFEHDEENELWKYQHEYKKKYPLGQEMISKMLNKILEVEQESEMAFELLRFYDHKNLLWYCVIKAIHGNDGNIELVRNGGAGSAKVLYPRLYALENHKEVNVRDKISNLSLEMSFRRHIRGGAERVQFDSLSSLISSVILVPSDD</sequence>
<comment type="caution">
    <text evidence="1">The sequence shown here is derived from an EMBL/GenBank/DDBJ whole genome shotgun (WGS) entry which is preliminary data.</text>
</comment>
<gene>
    <name evidence="1" type="ORF">Tci_576702</name>
</gene>
<evidence type="ECO:0000313" key="1">
    <source>
        <dbReference type="EMBL" id="GFA04730.1"/>
    </source>
</evidence>
<feature type="non-terminal residue" evidence="1">
    <location>
        <position position="203"/>
    </location>
</feature>
<dbReference type="EMBL" id="BKCJ010360821">
    <property type="protein sequence ID" value="GFA04730.1"/>
    <property type="molecule type" value="Genomic_DNA"/>
</dbReference>
<dbReference type="AlphaFoldDB" id="A0A699J1R9"/>
<reference evidence="1" key="1">
    <citation type="journal article" date="2019" name="Sci. Rep.">
        <title>Draft genome of Tanacetum cinerariifolium, the natural source of mosquito coil.</title>
        <authorList>
            <person name="Yamashiro T."/>
            <person name="Shiraishi A."/>
            <person name="Satake H."/>
            <person name="Nakayama K."/>
        </authorList>
    </citation>
    <scope>NUCLEOTIDE SEQUENCE</scope>
</reference>
<keyword evidence="1" id="KW-0695">RNA-directed DNA polymerase</keyword>